<evidence type="ECO:0000256" key="9">
    <source>
        <dbReference type="ARBA" id="ARBA00046159"/>
    </source>
</evidence>
<proteinExistence type="inferred from homology"/>
<feature type="compositionally biased region" description="Basic and acidic residues" evidence="12">
    <location>
        <begin position="27"/>
        <end position="37"/>
    </location>
</feature>
<keyword evidence="11" id="KW-0175">Coiled coil</keyword>
<gene>
    <name evidence="14" type="ORF">MKW98_015063</name>
</gene>
<dbReference type="Proteomes" id="UP001202328">
    <property type="component" value="Unassembled WGS sequence"/>
</dbReference>
<feature type="region of interest" description="Disordered" evidence="12">
    <location>
        <begin position="200"/>
        <end position="219"/>
    </location>
</feature>
<dbReference type="GO" id="GO:0005876">
    <property type="term" value="C:spindle microtubule"/>
    <property type="evidence" value="ECO:0007669"/>
    <property type="project" value="TreeGrafter"/>
</dbReference>
<sequence>MMQFTPDVIKKVGVGVTPSPSPFFTPRPERRRRDSRVQDPNINRQDREVNVQVLVRCRPLSDEEQRLNIPKVISCNEQKREVNILQSIANKQVDRAFAFDKVFGPKAQQRSIYDHAISPIVNEVLEGFNCTVFAYGQTGTGKTYTMEGGIKTKGGELSAEAGVIPRAVKQIFDTLEAQKADYSMKVTFLELYNEEITDLLAPEDTSPRSSDDRQKKPISLMEDGKGGVIVRGLEEEVVYSANEIYSLLERGSAKRRTVDTLLNKHSSRSHSIFSITIHVKESTMEEEELIKCGKLNLVDLAGSENISRSGAREARAREAGEINKSLLTLGRCINALVEHSGHIPYRDSKLTRLLRDSLGGKTKTCIIATISPTVQCLDETLSTLDYAYRAKNIKNKPEVNQKVSKAVLLKDLYLEIEKIKQDVKAAREKNGVYVPHERFIQEEAEKKAMIEKIEQLEIDLDLKGKQADKFLELYTTEQEEKLDVESELKQCRINLENTNKAFQELQVNHKMVVSTLKEKEFIISNLLLSENLIIERAKELQANLQTASEDITDLFAEIDRKNHMESKNHGLVLGFGSQLDHSLKSLHKTILASVSQQHQQLSSMEEHICSFLASKCDASNVLESRLEKIKDSYSSGILAMKELAQTLQKKASSDLKQIESKVSDQTMAVENFLTTAVSESEEVIHDICNCLDEQKQHLALSTRQHEEGLQRSLVSAQVISRATIDFFDDLNQRTSKLVTILDETQAEKSHQLAAFEKAYQEESAKEEKLALEKIAEIIGTLTSKKTSMVSVALKNFDEENIEVSKRLQNEVFEVQHVSEDAKNNWNEYSETLRKNFTEDTFAAAESKANMENILEECSKRVGYAEQQWNNAQLCITSLNKDSLTDVESTVEEKINSNQTAFEEFDSMSSTMSAEFIAAATDVAVAVKNSLLMDHEVKKEIDSVVKLSTDQLDSTKDSHRENVSTIRNKADQCLTKDYLVDSSTPKKRTLTVPTLASIEELRTPTLENLAEKCRSLNRSSKGTTAKSEAKSAALHQQFQLSPNRTPFAAVN</sequence>
<comment type="function">
    <text evidence="9">Responsible for microtubule translocation. May be important for the organization of phragmoplast-specific arrays of microtubules. Plays an essential role in stabilizing the mitotic spindle. Required during mitotic cytokinesis.</text>
</comment>
<dbReference type="InterPro" id="IPR001752">
    <property type="entry name" value="Kinesin_motor_dom"/>
</dbReference>
<dbReference type="CDD" id="cd01364">
    <property type="entry name" value="KISc_BimC_Eg5"/>
    <property type="match status" value="1"/>
</dbReference>
<dbReference type="InterPro" id="IPR036961">
    <property type="entry name" value="Kinesin_motor_dom_sf"/>
</dbReference>
<comment type="similarity">
    <text evidence="8">Belongs to the TRAFAC class myosin-kinesin ATPase superfamily. Kinesin family. KIN-5/BimC subfamily.</text>
</comment>
<evidence type="ECO:0000256" key="4">
    <source>
        <dbReference type="ARBA" id="ARBA00022741"/>
    </source>
</evidence>
<evidence type="ECO:0000256" key="2">
    <source>
        <dbReference type="ARBA" id="ARBA00022490"/>
    </source>
</evidence>
<dbReference type="InterPro" id="IPR047149">
    <property type="entry name" value="KIF11-like"/>
</dbReference>
<dbReference type="InterPro" id="IPR027417">
    <property type="entry name" value="P-loop_NTPase"/>
</dbReference>
<dbReference type="GO" id="GO:0007018">
    <property type="term" value="P:microtubule-based movement"/>
    <property type="evidence" value="ECO:0007669"/>
    <property type="project" value="InterPro"/>
</dbReference>
<dbReference type="GO" id="GO:0072686">
    <property type="term" value="C:mitotic spindle"/>
    <property type="evidence" value="ECO:0007669"/>
    <property type="project" value="TreeGrafter"/>
</dbReference>
<keyword evidence="3" id="KW-0493">Microtubule</keyword>
<dbReference type="GO" id="GO:0090307">
    <property type="term" value="P:mitotic spindle assembly"/>
    <property type="evidence" value="ECO:0007669"/>
    <property type="project" value="TreeGrafter"/>
</dbReference>
<dbReference type="SMART" id="SM00129">
    <property type="entry name" value="KISc"/>
    <property type="match status" value="1"/>
</dbReference>
<evidence type="ECO:0000313" key="15">
    <source>
        <dbReference type="Proteomes" id="UP001202328"/>
    </source>
</evidence>
<feature type="coiled-coil region" evidence="11">
    <location>
        <begin position="409"/>
        <end position="459"/>
    </location>
</feature>
<comment type="caution">
    <text evidence="14">The sequence shown here is derived from an EMBL/GenBank/DDBJ whole genome shotgun (WGS) entry which is preliminary data.</text>
</comment>
<accession>A0AAD4XAD5</accession>
<feature type="region of interest" description="Disordered" evidence="12">
    <location>
        <begin position="13"/>
        <end position="43"/>
    </location>
</feature>
<comment type="subcellular location">
    <subcellularLocation>
        <location evidence="1">Cytoplasm</location>
        <location evidence="1">Cytoskeleton</location>
        <location evidence="1">Spindle</location>
    </subcellularLocation>
</comment>
<dbReference type="InterPro" id="IPR047241">
    <property type="entry name" value="KIF11-like_kin_motor_dom"/>
</dbReference>
<keyword evidence="7" id="KW-0206">Cytoskeleton</keyword>
<evidence type="ECO:0000313" key="14">
    <source>
        <dbReference type="EMBL" id="KAI3871163.1"/>
    </source>
</evidence>
<evidence type="ECO:0000256" key="11">
    <source>
        <dbReference type="SAM" id="Coils"/>
    </source>
</evidence>
<protein>
    <recommendedName>
        <fullName evidence="13">Kinesin motor domain-containing protein</fullName>
    </recommendedName>
</protein>
<evidence type="ECO:0000256" key="12">
    <source>
        <dbReference type="SAM" id="MobiDB-lite"/>
    </source>
</evidence>
<feature type="binding site" evidence="10">
    <location>
        <begin position="136"/>
        <end position="143"/>
    </location>
    <ligand>
        <name>ATP</name>
        <dbReference type="ChEBI" id="CHEBI:30616"/>
    </ligand>
</feature>
<keyword evidence="2" id="KW-0963">Cytoplasm</keyword>
<dbReference type="FunFam" id="3.40.850.10:FF:000019">
    <property type="entry name" value="Kinesin-like protein KIN-5D"/>
    <property type="match status" value="1"/>
</dbReference>
<feature type="compositionally biased region" description="Polar residues" evidence="12">
    <location>
        <begin position="1015"/>
        <end position="1025"/>
    </location>
</feature>
<dbReference type="PROSITE" id="PS50067">
    <property type="entry name" value="KINESIN_MOTOR_2"/>
    <property type="match status" value="1"/>
</dbReference>
<reference evidence="14" key="1">
    <citation type="submission" date="2022-04" db="EMBL/GenBank/DDBJ databases">
        <title>A functionally conserved STORR gene fusion in Papaver species that diverged 16.8 million years ago.</title>
        <authorList>
            <person name="Catania T."/>
        </authorList>
    </citation>
    <scope>NUCLEOTIDE SEQUENCE</scope>
    <source>
        <strain evidence="14">S-188037</strain>
    </source>
</reference>
<feature type="compositionally biased region" description="Polar residues" evidence="12">
    <location>
        <begin position="1033"/>
        <end position="1043"/>
    </location>
</feature>
<dbReference type="GO" id="GO:0051231">
    <property type="term" value="P:spindle elongation"/>
    <property type="evidence" value="ECO:0007669"/>
    <property type="project" value="TreeGrafter"/>
</dbReference>
<dbReference type="PRINTS" id="PR00380">
    <property type="entry name" value="KINESINHEAVY"/>
</dbReference>
<dbReference type="Pfam" id="PF00225">
    <property type="entry name" value="Kinesin"/>
    <property type="match status" value="1"/>
</dbReference>
<dbReference type="GO" id="GO:0008574">
    <property type="term" value="F:plus-end-directed microtubule motor activity"/>
    <property type="evidence" value="ECO:0007669"/>
    <property type="project" value="TreeGrafter"/>
</dbReference>
<dbReference type="PANTHER" id="PTHR47970">
    <property type="entry name" value="KINESIN-LIKE PROTEIN KIF11"/>
    <property type="match status" value="1"/>
</dbReference>
<evidence type="ECO:0000256" key="6">
    <source>
        <dbReference type="ARBA" id="ARBA00023175"/>
    </source>
</evidence>
<evidence type="ECO:0000256" key="1">
    <source>
        <dbReference type="ARBA" id="ARBA00004186"/>
    </source>
</evidence>
<name>A0AAD4XAD5_9MAGN</name>
<evidence type="ECO:0000256" key="3">
    <source>
        <dbReference type="ARBA" id="ARBA00022701"/>
    </source>
</evidence>
<evidence type="ECO:0000259" key="13">
    <source>
        <dbReference type="PROSITE" id="PS50067"/>
    </source>
</evidence>
<dbReference type="AlphaFoldDB" id="A0AAD4XAD5"/>
<dbReference type="InterPro" id="IPR019821">
    <property type="entry name" value="Kinesin_motor_CS"/>
</dbReference>
<keyword evidence="15" id="KW-1185">Reference proteome</keyword>
<evidence type="ECO:0000256" key="5">
    <source>
        <dbReference type="ARBA" id="ARBA00022840"/>
    </source>
</evidence>
<dbReference type="PROSITE" id="PS00411">
    <property type="entry name" value="KINESIN_MOTOR_1"/>
    <property type="match status" value="1"/>
</dbReference>
<organism evidence="14 15">
    <name type="scientific">Papaver atlanticum</name>
    <dbReference type="NCBI Taxonomy" id="357466"/>
    <lineage>
        <taxon>Eukaryota</taxon>
        <taxon>Viridiplantae</taxon>
        <taxon>Streptophyta</taxon>
        <taxon>Embryophyta</taxon>
        <taxon>Tracheophyta</taxon>
        <taxon>Spermatophyta</taxon>
        <taxon>Magnoliopsida</taxon>
        <taxon>Ranunculales</taxon>
        <taxon>Papaveraceae</taxon>
        <taxon>Papaveroideae</taxon>
        <taxon>Papaver</taxon>
    </lineage>
</organism>
<dbReference type="GO" id="GO:0005524">
    <property type="term" value="F:ATP binding"/>
    <property type="evidence" value="ECO:0007669"/>
    <property type="project" value="UniProtKB-UniRule"/>
</dbReference>
<evidence type="ECO:0000256" key="7">
    <source>
        <dbReference type="ARBA" id="ARBA00023212"/>
    </source>
</evidence>
<keyword evidence="4 10" id="KW-0547">Nucleotide-binding</keyword>
<dbReference type="SUPFAM" id="SSF52540">
    <property type="entry name" value="P-loop containing nucleoside triphosphate hydrolases"/>
    <property type="match status" value="1"/>
</dbReference>
<keyword evidence="6 10" id="KW-0505">Motor protein</keyword>
<dbReference type="GO" id="GO:0008017">
    <property type="term" value="F:microtubule binding"/>
    <property type="evidence" value="ECO:0007669"/>
    <property type="project" value="InterPro"/>
</dbReference>
<dbReference type="Gene3D" id="3.40.850.10">
    <property type="entry name" value="Kinesin motor domain"/>
    <property type="match status" value="1"/>
</dbReference>
<evidence type="ECO:0000256" key="10">
    <source>
        <dbReference type="PROSITE-ProRule" id="PRU00283"/>
    </source>
</evidence>
<feature type="compositionally biased region" description="Basic and acidic residues" evidence="12">
    <location>
        <begin position="205"/>
        <end position="215"/>
    </location>
</feature>
<keyword evidence="5 10" id="KW-0067">ATP-binding</keyword>
<evidence type="ECO:0000256" key="8">
    <source>
        <dbReference type="ARBA" id="ARBA00034704"/>
    </source>
</evidence>
<dbReference type="EMBL" id="JAJJMB010013076">
    <property type="protein sequence ID" value="KAI3871163.1"/>
    <property type="molecule type" value="Genomic_DNA"/>
</dbReference>
<feature type="region of interest" description="Disordered" evidence="12">
    <location>
        <begin position="1014"/>
        <end position="1050"/>
    </location>
</feature>
<dbReference type="PANTHER" id="PTHR47970:SF32">
    <property type="entry name" value="KINESIN-LIKE PROTEIN KIN-5B"/>
    <property type="match status" value="1"/>
</dbReference>
<feature type="domain" description="Kinesin motor" evidence="13">
    <location>
        <begin position="50"/>
        <end position="393"/>
    </location>
</feature>